<comment type="subcellular location">
    <subcellularLocation>
        <location evidence="1 7">Cell membrane</location>
        <topology evidence="1 7">Multi-pass membrane protein</topology>
    </subcellularLocation>
</comment>
<feature type="domain" description="ABC transmembrane type-1" evidence="8">
    <location>
        <begin position="68"/>
        <end position="259"/>
    </location>
</feature>
<evidence type="ECO:0000313" key="9">
    <source>
        <dbReference type="EMBL" id="SET68024.1"/>
    </source>
</evidence>
<keyword evidence="6 7" id="KW-0472">Membrane</keyword>
<comment type="similarity">
    <text evidence="7">Belongs to the binding-protein-dependent transport system permease family.</text>
</comment>
<feature type="transmembrane region" description="Helical" evidence="7">
    <location>
        <begin position="136"/>
        <end position="159"/>
    </location>
</feature>
<evidence type="ECO:0000256" key="6">
    <source>
        <dbReference type="ARBA" id="ARBA00023136"/>
    </source>
</evidence>
<feature type="transmembrane region" description="Helical" evidence="7">
    <location>
        <begin position="67"/>
        <end position="91"/>
    </location>
</feature>
<keyword evidence="2 7" id="KW-0813">Transport</keyword>
<dbReference type="STRING" id="460384.SAMN05216313_11152"/>
<dbReference type="EMBL" id="FOIM01000011">
    <property type="protein sequence ID" value="SET68024.1"/>
    <property type="molecule type" value="Genomic_DNA"/>
</dbReference>
<dbReference type="Pfam" id="PF00528">
    <property type="entry name" value="BPD_transp_1"/>
    <property type="match status" value="1"/>
</dbReference>
<dbReference type="InterPro" id="IPR000515">
    <property type="entry name" value="MetI-like"/>
</dbReference>
<evidence type="ECO:0000256" key="1">
    <source>
        <dbReference type="ARBA" id="ARBA00004651"/>
    </source>
</evidence>
<keyword evidence="5 7" id="KW-1133">Transmembrane helix</keyword>
<dbReference type="GeneID" id="93275963"/>
<dbReference type="SUPFAM" id="SSF161098">
    <property type="entry name" value="MetI-like"/>
    <property type="match status" value="1"/>
</dbReference>
<evidence type="ECO:0000259" key="8">
    <source>
        <dbReference type="PROSITE" id="PS50928"/>
    </source>
</evidence>
<dbReference type="GO" id="GO:0005886">
    <property type="term" value="C:plasma membrane"/>
    <property type="evidence" value="ECO:0007669"/>
    <property type="project" value="UniProtKB-SubCell"/>
</dbReference>
<evidence type="ECO:0000256" key="2">
    <source>
        <dbReference type="ARBA" id="ARBA00022448"/>
    </source>
</evidence>
<feature type="transmembrane region" description="Helical" evidence="7">
    <location>
        <begin position="12"/>
        <end position="34"/>
    </location>
</feature>
<dbReference type="CDD" id="cd06261">
    <property type="entry name" value="TM_PBP2"/>
    <property type="match status" value="1"/>
</dbReference>
<feature type="transmembrane region" description="Helical" evidence="7">
    <location>
        <begin position="180"/>
        <end position="205"/>
    </location>
</feature>
<feature type="transmembrane region" description="Helical" evidence="7">
    <location>
        <begin position="238"/>
        <end position="257"/>
    </location>
</feature>
<dbReference type="RefSeq" id="WP_092363860.1">
    <property type="nucleotide sequence ID" value="NZ_CABJCG010000013.1"/>
</dbReference>
<sequence length="274" mass="30296">MTKARKNTWWKTAAALGIVVFHFIPFYILVSVALKRQMDTSSRWKMPGYLQMDNFSTALAKGNLVHAVFNTLLITVVAVVLIVLVGAMAAYPLSRVKTKMNRLILSFIVSVMMVPPLSVLVPLYKTMVAIGGINRFWGIIMVSVTYNLPISIFLFTNFIATIPRELDEAGLIDGCSRFGVFYRVVMPALKPVTASVVILTSVYIWNDYAFQLYFLQKSQCRTITLAIASFFTENASDLNAGAAAALLAIVPPILLYLSMQKYFIKGIADGAVKG</sequence>
<dbReference type="Proteomes" id="UP000198508">
    <property type="component" value="Unassembled WGS sequence"/>
</dbReference>
<gene>
    <name evidence="9" type="ORF">SAMN05216313_11152</name>
</gene>
<organism evidence="9 10">
    <name type="scientific">Enterocloster lavalensis</name>
    <dbReference type="NCBI Taxonomy" id="460384"/>
    <lineage>
        <taxon>Bacteria</taxon>
        <taxon>Bacillati</taxon>
        <taxon>Bacillota</taxon>
        <taxon>Clostridia</taxon>
        <taxon>Lachnospirales</taxon>
        <taxon>Lachnospiraceae</taxon>
        <taxon>Enterocloster</taxon>
    </lineage>
</organism>
<dbReference type="PROSITE" id="PS50928">
    <property type="entry name" value="ABC_TM1"/>
    <property type="match status" value="1"/>
</dbReference>
<dbReference type="GO" id="GO:0055085">
    <property type="term" value="P:transmembrane transport"/>
    <property type="evidence" value="ECO:0007669"/>
    <property type="project" value="InterPro"/>
</dbReference>
<protein>
    <submittedName>
        <fullName evidence="9">Carbohydrate ABC transporter membrane protein 2, CUT1 family</fullName>
    </submittedName>
</protein>
<dbReference type="PANTHER" id="PTHR43744">
    <property type="entry name" value="ABC TRANSPORTER PERMEASE PROTEIN MG189-RELATED-RELATED"/>
    <property type="match status" value="1"/>
</dbReference>
<dbReference type="Gene3D" id="1.10.3720.10">
    <property type="entry name" value="MetI-like"/>
    <property type="match status" value="1"/>
</dbReference>
<evidence type="ECO:0000256" key="4">
    <source>
        <dbReference type="ARBA" id="ARBA00022692"/>
    </source>
</evidence>
<accession>A0A1I0GB51</accession>
<keyword evidence="3" id="KW-1003">Cell membrane</keyword>
<name>A0A1I0GB51_9FIRM</name>
<evidence type="ECO:0000256" key="7">
    <source>
        <dbReference type="RuleBase" id="RU363032"/>
    </source>
</evidence>
<reference evidence="10" key="1">
    <citation type="submission" date="2016-10" db="EMBL/GenBank/DDBJ databases">
        <authorList>
            <person name="Varghese N."/>
            <person name="Submissions S."/>
        </authorList>
    </citation>
    <scope>NUCLEOTIDE SEQUENCE [LARGE SCALE GENOMIC DNA]</scope>
    <source>
        <strain evidence="10">NLAE-zl-G277</strain>
    </source>
</reference>
<evidence type="ECO:0000256" key="5">
    <source>
        <dbReference type="ARBA" id="ARBA00022989"/>
    </source>
</evidence>
<evidence type="ECO:0000313" key="10">
    <source>
        <dbReference type="Proteomes" id="UP000198508"/>
    </source>
</evidence>
<feature type="transmembrane region" description="Helical" evidence="7">
    <location>
        <begin position="103"/>
        <end position="124"/>
    </location>
</feature>
<dbReference type="InterPro" id="IPR035906">
    <property type="entry name" value="MetI-like_sf"/>
</dbReference>
<dbReference type="AlphaFoldDB" id="A0A1I0GB51"/>
<proteinExistence type="inferred from homology"/>
<keyword evidence="4 7" id="KW-0812">Transmembrane</keyword>
<keyword evidence="10" id="KW-1185">Reference proteome</keyword>
<evidence type="ECO:0000256" key="3">
    <source>
        <dbReference type="ARBA" id="ARBA00022475"/>
    </source>
</evidence>
<dbReference type="PANTHER" id="PTHR43744:SF12">
    <property type="entry name" value="ABC TRANSPORTER PERMEASE PROTEIN MG189-RELATED"/>
    <property type="match status" value="1"/>
</dbReference>